<comment type="caution">
    <text evidence="7">The sequence shown here is derived from an EMBL/GenBank/DDBJ whole genome shotgun (WGS) entry which is preliminary data.</text>
</comment>
<dbReference type="InterPro" id="IPR036396">
    <property type="entry name" value="Cyt_P450_sf"/>
</dbReference>
<dbReference type="SUPFAM" id="SSF48264">
    <property type="entry name" value="Cytochrome P450"/>
    <property type="match status" value="1"/>
</dbReference>
<protein>
    <submittedName>
        <fullName evidence="7">Cytochrome P450</fullName>
    </submittedName>
</protein>
<dbReference type="InterPro" id="IPR001128">
    <property type="entry name" value="Cyt_P450"/>
</dbReference>
<organism evidence="7 8">
    <name type="scientific">Microdochium trichocladiopsis</name>
    <dbReference type="NCBI Taxonomy" id="1682393"/>
    <lineage>
        <taxon>Eukaryota</taxon>
        <taxon>Fungi</taxon>
        <taxon>Dikarya</taxon>
        <taxon>Ascomycota</taxon>
        <taxon>Pezizomycotina</taxon>
        <taxon>Sordariomycetes</taxon>
        <taxon>Xylariomycetidae</taxon>
        <taxon>Xylariales</taxon>
        <taxon>Microdochiaceae</taxon>
        <taxon>Microdochium</taxon>
    </lineage>
</organism>
<accession>A0A9P9BR29</accession>
<dbReference type="Proteomes" id="UP000756346">
    <property type="component" value="Unassembled WGS sequence"/>
</dbReference>
<reference evidence="7" key="1">
    <citation type="journal article" date="2021" name="Nat. Commun.">
        <title>Genetic determinants of endophytism in the Arabidopsis root mycobiome.</title>
        <authorList>
            <person name="Mesny F."/>
            <person name="Miyauchi S."/>
            <person name="Thiergart T."/>
            <person name="Pickel B."/>
            <person name="Atanasova L."/>
            <person name="Karlsson M."/>
            <person name="Huettel B."/>
            <person name="Barry K.W."/>
            <person name="Haridas S."/>
            <person name="Chen C."/>
            <person name="Bauer D."/>
            <person name="Andreopoulos W."/>
            <person name="Pangilinan J."/>
            <person name="LaButti K."/>
            <person name="Riley R."/>
            <person name="Lipzen A."/>
            <person name="Clum A."/>
            <person name="Drula E."/>
            <person name="Henrissat B."/>
            <person name="Kohler A."/>
            <person name="Grigoriev I.V."/>
            <person name="Martin F.M."/>
            <person name="Hacquard S."/>
        </authorList>
    </citation>
    <scope>NUCLEOTIDE SEQUENCE</scope>
    <source>
        <strain evidence="7">MPI-CAGE-CH-0230</strain>
    </source>
</reference>
<evidence type="ECO:0000313" key="8">
    <source>
        <dbReference type="Proteomes" id="UP000756346"/>
    </source>
</evidence>
<evidence type="ECO:0000256" key="6">
    <source>
        <dbReference type="PIRSR" id="PIRSR602401-1"/>
    </source>
</evidence>
<evidence type="ECO:0000256" key="5">
    <source>
        <dbReference type="ARBA" id="ARBA00023004"/>
    </source>
</evidence>
<dbReference type="GO" id="GO:0020037">
    <property type="term" value="F:heme binding"/>
    <property type="evidence" value="ECO:0007669"/>
    <property type="project" value="InterPro"/>
</dbReference>
<comment type="cofactor">
    <cofactor evidence="1 6">
        <name>heme</name>
        <dbReference type="ChEBI" id="CHEBI:30413"/>
    </cofactor>
</comment>
<dbReference type="Pfam" id="PF00067">
    <property type="entry name" value="p450"/>
    <property type="match status" value="2"/>
</dbReference>
<keyword evidence="8" id="KW-1185">Reference proteome</keyword>
<dbReference type="PANTHER" id="PTHR24305">
    <property type="entry name" value="CYTOCHROME P450"/>
    <property type="match status" value="1"/>
</dbReference>
<dbReference type="Gene3D" id="1.10.630.10">
    <property type="entry name" value="Cytochrome P450"/>
    <property type="match status" value="1"/>
</dbReference>
<dbReference type="GeneID" id="70183610"/>
<keyword evidence="3 6" id="KW-0349">Heme</keyword>
<name>A0A9P9BR29_9PEZI</name>
<evidence type="ECO:0000256" key="4">
    <source>
        <dbReference type="ARBA" id="ARBA00022723"/>
    </source>
</evidence>
<sequence length="623" mass="68702">MGGDLDSSSALSAALDTLPSRPWLASGGALVALYILYNQLLPKPLPGIPYDKEAAGRIMGSIPNLVAKRKRGEAARTFFPELFAGASAPVVQYFMGPWNKASVAVGDYRTVQELFVKHGKDFGRGHMMRTMWSNTMPAHFIGMEDDDPRLKRVMALGRDLMTPTALYEVNAPASYTKVLHHIELWQRKARLAEGHAFDAYDDLGMLTYDIIMAAALNIDYSDTQIARYTAYLDREPSIKLPNNPGSSSQGLAVFPPVELPDMLHSLNSIALAAGASLSTPFPQMYHFFNNRKPHMRKAYHDRDTIIKRYIHDSVRRLEAAAAAGSGGGTEAFKPGSAVDFIVKREATAAAKEGREPEYTSDTVIQIIFGYLLGGQESTNTTLAYTVKRLGSEQEAQRKLRAALREAYPEAYARRGEQPALRDVLAKQIPYLDAFIEEVLRVHPPAFGTSRLAKRDMEILGHKVPKGHMVFTAFTGATYNAKGYLDKERREQLASSSSHLAPGDGVADWADSDFAADEFHPERWLRVEDEEEGGGGGGAAAAGGGKGKVSFNQKAGPMMSFSAGPRACWGKRLAYLELKLVVTLLVWNFDFHRLPPELEDWVLDEELFVKPKTCRVLLSSAWDV</sequence>
<evidence type="ECO:0000256" key="1">
    <source>
        <dbReference type="ARBA" id="ARBA00001971"/>
    </source>
</evidence>
<keyword evidence="5 6" id="KW-0408">Iron</keyword>
<dbReference type="GO" id="GO:0005506">
    <property type="term" value="F:iron ion binding"/>
    <property type="evidence" value="ECO:0007669"/>
    <property type="project" value="InterPro"/>
</dbReference>
<dbReference type="GO" id="GO:0004497">
    <property type="term" value="F:monooxygenase activity"/>
    <property type="evidence" value="ECO:0007669"/>
    <property type="project" value="InterPro"/>
</dbReference>
<evidence type="ECO:0000313" key="7">
    <source>
        <dbReference type="EMBL" id="KAH7031563.1"/>
    </source>
</evidence>
<dbReference type="PRINTS" id="PR00463">
    <property type="entry name" value="EP450I"/>
</dbReference>
<keyword evidence="4 6" id="KW-0479">Metal-binding</keyword>
<evidence type="ECO:0000256" key="2">
    <source>
        <dbReference type="ARBA" id="ARBA00010617"/>
    </source>
</evidence>
<gene>
    <name evidence="7" type="ORF">B0I36DRAFT_324161</name>
</gene>
<comment type="similarity">
    <text evidence="2">Belongs to the cytochrome P450 family.</text>
</comment>
<dbReference type="OrthoDB" id="1470350at2759"/>
<dbReference type="EMBL" id="JAGTJQ010000005">
    <property type="protein sequence ID" value="KAH7031563.1"/>
    <property type="molecule type" value="Genomic_DNA"/>
</dbReference>
<dbReference type="RefSeq" id="XP_046013243.1">
    <property type="nucleotide sequence ID" value="XM_046154064.1"/>
</dbReference>
<evidence type="ECO:0000256" key="3">
    <source>
        <dbReference type="ARBA" id="ARBA00022617"/>
    </source>
</evidence>
<dbReference type="PRINTS" id="PR00385">
    <property type="entry name" value="P450"/>
</dbReference>
<proteinExistence type="inferred from homology"/>
<feature type="binding site" description="axial binding residue" evidence="6">
    <location>
        <position position="567"/>
    </location>
    <ligand>
        <name>heme</name>
        <dbReference type="ChEBI" id="CHEBI:30413"/>
    </ligand>
    <ligandPart>
        <name>Fe</name>
        <dbReference type="ChEBI" id="CHEBI:18248"/>
    </ligandPart>
</feature>
<dbReference type="InterPro" id="IPR002401">
    <property type="entry name" value="Cyt_P450_E_grp-I"/>
</dbReference>
<dbReference type="GO" id="GO:0016705">
    <property type="term" value="F:oxidoreductase activity, acting on paired donors, with incorporation or reduction of molecular oxygen"/>
    <property type="evidence" value="ECO:0007669"/>
    <property type="project" value="InterPro"/>
</dbReference>
<dbReference type="AlphaFoldDB" id="A0A9P9BR29"/>
<dbReference type="PANTHER" id="PTHR24305:SF232">
    <property type="entry name" value="P450, PUTATIVE (EUROFUNG)-RELATED"/>
    <property type="match status" value="1"/>
</dbReference>
<dbReference type="InterPro" id="IPR050121">
    <property type="entry name" value="Cytochrome_P450_monoxygenase"/>
</dbReference>